<dbReference type="AlphaFoldDB" id="A0A2N6SX54"/>
<sequence>MQSVDAAAGGPRVLHAWGQAACGPDGDAGLIDGFGASPDVVVTPSYWGGRRRELHSGELVRRGFDPRIGDLATELMGLERPTVGHSFLIEVEVGRICVSRLDFDSGLADSRLSFRGGDATEVIGDVVGALLSDAAVGEAGAAAPWVAGTMPGPVDFDDVEFIVADEDDRLVADMRRRGWLAFPVPVHALGVAGAGGGRGAGAADPEFDAARWPGEDRDKRRDEGRDEGRDEDRARGSGDVEAGAAAGRAEERAGDGLDVAALRRKARSIAHRPRGRGLAKSAPALAAALVVGVAVAAIVLIVDGPVGEAWREEAELAAAVDGREAVDGPPGGPGLPTEDPARSHVDPVAPGAPDTSPAPVAPVAPKDDGPAARELVGEGVRVELPERWRIDDGAASASGSLVVVDGGPMRILVTAGAVPAEMGADGLVAGLTAHAAAEPSMDRVRREVIDGLEVVIHEERPGDGSVVLWQHRLVDGWQVSVGCQFRGATIPQVRPVCGQALRTAGIVHR</sequence>
<name>A0A2N6SX54_9CORY</name>
<feature type="compositionally biased region" description="Basic and acidic residues" evidence="1">
    <location>
        <begin position="213"/>
        <end position="238"/>
    </location>
</feature>
<evidence type="ECO:0000313" key="3">
    <source>
        <dbReference type="Proteomes" id="UP000235363"/>
    </source>
</evidence>
<dbReference type="Proteomes" id="UP000235363">
    <property type="component" value="Unassembled WGS sequence"/>
</dbReference>
<feature type="region of interest" description="Disordered" evidence="1">
    <location>
        <begin position="195"/>
        <end position="252"/>
    </location>
</feature>
<dbReference type="NCBIfam" id="TIGR03931">
    <property type="entry name" value="T7SS_Rv3446c"/>
    <property type="match status" value="1"/>
</dbReference>
<dbReference type="EMBL" id="PNHF01000024">
    <property type="protein sequence ID" value="PMC61650.1"/>
    <property type="molecule type" value="Genomic_DNA"/>
</dbReference>
<evidence type="ECO:0000256" key="1">
    <source>
        <dbReference type="SAM" id="MobiDB-lite"/>
    </source>
</evidence>
<comment type="caution">
    <text evidence="2">The sequence shown here is derived from an EMBL/GenBank/DDBJ whole genome shotgun (WGS) entry which is preliminary data.</text>
</comment>
<dbReference type="InterPro" id="IPR023840">
    <property type="entry name" value="T7SS_Rv3446c"/>
</dbReference>
<gene>
    <name evidence="2" type="ORF">CJ204_10125</name>
</gene>
<feature type="region of interest" description="Disordered" evidence="1">
    <location>
        <begin position="320"/>
        <end position="371"/>
    </location>
</feature>
<feature type="compositionally biased region" description="Low complexity" evidence="1">
    <location>
        <begin position="352"/>
        <end position="364"/>
    </location>
</feature>
<organism evidence="2 3">
    <name type="scientific">Corynebacterium xerosis</name>
    <dbReference type="NCBI Taxonomy" id="1725"/>
    <lineage>
        <taxon>Bacteria</taxon>
        <taxon>Bacillati</taxon>
        <taxon>Actinomycetota</taxon>
        <taxon>Actinomycetes</taxon>
        <taxon>Mycobacteriales</taxon>
        <taxon>Corynebacteriaceae</taxon>
        <taxon>Corynebacterium</taxon>
    </lineage>
</organism>
<proteinExistence type="predicted"/>
<dbReference type="RefSeq" id="WP_102213979.1">
    <property type="nucleotide sequence ID" value="NZ_PNHF01000024.1"/>
</dbReference>
<reference evidence="2 3" key="1">
    <citation type="submission" date="2017-09" db="EMBL/GenBank/DDBJ databases">
        <title>Bacterial strain isolated from the female urinary microbiota.</title>
        <authorList>
            <person name="Thomas-White K."/>
            <person name="Kumar N."/>
            <person name="Forster S."/>
            <person name="Putonti C."/>
            <person name="Lawley T."/>
            <person name="Wolfe A.J."/>
        </authorList>
    </citation>
    <scope>NUCLEOTIDE SEQUENCE [LARGE SCALE GENOMIC DNA]</scope>
    <source>
        <strain evidence="2 3">UMB0908</strain>
    </source>
</reference>
<evidence type="ECO:0000313" key="2">
    <source>
        <dbReference type="EMBL" id="PMC61650.1"/>
    </source>
</evidence>
<protein>
    <submittedName>
        <fullName evidence="2">Type VII secretion-associated protein</fullName>
    </submittedName>
</protein>
<accession>A0A2N6SX54</accession>